<feature type="non-terminal residue" evidence="1">
    <location>
        <position position="1"/>
    </location>
</feature>
<organism evidence="1 2">
    <name type="scientific">Pristionchus entomophagus</name>
    <dbReference type="NCBI Taxonomy" id="358040"/>
    <lineage>
        <taxon>Eukaryota</taxon>
        <taxon>Metazoa</taxon>
        <taxon>Ecdysozoa</taxon>
        <taxon>Nematoda</taxon>
        <taxon>Chromadorea</taxon>
        <taxon>Rhabditida</taxon>
        <taxon>Rhabditina</taxon>
        <taxon>Diplogasteromorpha</taxon>
        <taxon>Diplogasteroidea</taxon>
        <taxon>Neodiplogasteridae</taxon>
        <taxon>Pristionchus</taxon>
    </lineage>
</organism>
<protein>
    <submittedName>
        <fullName evidence="1">Uncharacterized protein</fullName>
    </submittedName>
</protein>
<sequence length="83" mass="9461">SCPEKITCLNGGYPHPKICNRCTCTDFHNRDRCENYDGIILTGQPRSKSHTITNSGTYNDIEFKKHDNDWEITYQVQIGSSHG</sequence>
<dbReference type="Proteomes" id="UP001432027">
    <property type="component" value="Unassembled WGS sequence"/>
</dbReference>
<evidence type="ECO:0000313" key="2">
    <source>
        <dbReference type="Proteomes" id="UP001432027"/>
    </source>
</evidence>
<keyword evidence="2" id="KW-1185">Reference proteome</keyword>
<dbReference type="AlphaFoldDB" id="A0AAV5SMD5"/>
<evidence type="ECO:0000313" key="1">
    <source>
        <dbReference type="EMBL" id="GMS81285.1"/>
    </source>
</evidence>
<accession>A0AAV5SMD5</accession>
<name>A0AAV5SMD5_9BILA</name>
<reference evidence="1" key="1">
    <citation type="submission" date="2023-10" db="EMBL/GenBank/DDBJ databases">
        <title>Genome assembly of Pristionchus species.</title>
        <authorList>
            <person name="Yoshida K."/>
            <person name="Sommer R.J."/>
        </authorList>
    </citation>
    <scope>NUCLEOTIDE SEQUENCE</scope>
    <source>
        <strain evidence="1">RS0144</strain>
    </source>
</reference>
<dbReference type="EMBL" id="BTSX01000001">
    <property type="protein sequence ID" value="GMS81285.1"/>
    <property type="molecule type" value="Genomic_DNA"/>
</dbReference>
<comment type="caution">
    <text evidence="1">The sequence shown here is derived from an EMBL/GenBank/DDBJ whole genome shotgun (WGS) entry which is preliminary data.</text>
</comment>
<proteinExistence type="predicted"/>
<gene>
    <name evidence="1" type="ORF">PENTCL1PPCAC_3460</name>
</gene>